<reference evidence="1 2" key="1">
    <citation type="submission" date="2015-11" db="EMBL/GenBank/DDBJ databases">
        <title>Exploring the genomic traits of fungus-feeding bacterial genus Collimonas.</title>
        <authorList>
            <person name="Song C."/>
            <person name="Schmidt R."/>
            <person name="de Jager V."/>
            <person name="Krzyzanowska D."/>
            <person name="Jongedijk E."/>
            <person name="Cankar K."/>
            <person name="Beekwilder J."/>
            <person name="van Veen A."/>
            <person name="de Boer W."/>
            <person name="van Veen J.A."/>
            <person name="Garbeva P."/>
        </authorList>
    </citation>
    <scope>NUCLEOTIDE SEQUENCE [LARGE SCALE GENOMIC DNA]</scope>
    <source>
        <strain evidence="1 2">Ter6</strain>
    </source>
</reference>
<protein>
    <submittedName>
        <fullName evidence="1">Uncharacterized protein</fullName>
    </submittedName>
</protein>
<evidence type="ECO:0000313" key="2">
    <source>
        <dbReference type="Proteomes" id="UP000072421"/>
    </source>
</evidence>
<proteinExistence type="predicted"/>
<dbReference type="AlphaFoldDB" id="A0A127P8D0"/>
<organism evidence="1">
    <name type="scientific">Collimonas fungivorans</name>
    <dbReference type="NCBI Taxonomy" id="158899"/>
    <lineage>
        <taxon>Bacteria</taxon>
        <taxon>Pseudomonadati</taxon>
        <taxon>Pseudomonadota</taxon>
        <taxon>Betaproteobacteria</taxon>
        <taxon>Burkholderiales</taxon>
        <taxon>Oxalobacteraceae</taxon>
        <taxon>Collimonas</taxon>
    </lineage>
</organism>
<dbReference type="PATRIC" id="fig|158899.10.peg.1307"/>
<gene>
    <name evidence="1" type="ORF">CFter6_1296</name>
</gene>
<name>A0A127P8D0_9BURK</name>
<dbReference type="Proteomes" id="UP000072421">
    <property type="component" value="Chromosome"/>
</dbReference>
<evidence type="ECO:0000313" key="1">
    <source>
        <dbReference type="EMBL" id="AMO94008.1"/>
    </source>
</evidence>
<dbReference type="EMBL" id="CP013232">
    <property type="protein sequence ID" value="AMO94008.1"/>
    <property type="molecule type" value="Genomic_DNA"/>
</dbReference>
<accession>A0A127P8D0</accession>
<sequence length="38" mass="4324">MLVPLILAFHFLNLIAFGMLQKMDRVVALLEYSVSSRS</sequence>